<dbReference type="PANTHER" id="PTHR24291">
    <property type="entry name" value="CYTOCHROME P450 FAMILY 4"/>
    <property type="match status" value="1"/>
</dbReference>
<evidence type="ECO:0000313" key="7">
    <source>
        <dbReference type="EMBL" id="RUS34077.1"/>
    </source>
</evidence>
<dbReference type="InterPro" id="IPR036396">
    <property type="entry name" value="Cyt_P450_sf"/>
</dbReference>
<evidence type="ECO:0000256" key="4">
    <source>
        <dbReference type="ARBA" id="ARBA00023002"/>
    </source>
</evidence>
<keyword evidence="3" id="KW-0479">Metal-binding</keyword>
<dbReference type="InterPro" id="IPR050196">
    <property type="entry name" value="Cytochrome_P450_Monoox"/>
</dbReference>
<dbReference type="PANTHER" id="PTHR24291:SF50">
    <property type="entry name" value="BIFUNCTIONAL ALBAFLAVENONE MONOOXYGENASE_TERPENE SYNTHASE"/>
    <property type="match status" value="1"/>
</dbReference>
<dbReference type="GO" id="GO:0016705">
    <property type="term" value="F:oxidoreductase activity, acting on paired donors, with incorporation or reduction of molecular oxygen"/>
    <property type="evidence" value="ECO:0007669"/>
    <property type="project" value="InterPro"/>
</dbReference>
<feature type="non-terminal residue" evidence="7">
    <location>
        <position position="411"/>
    </location>
</feature>
<keyword evidence="4" id="KW-0560">Oxidoreductase</keyword>
<comment type="caution">
    <text evidence="7">The sequence shown here is derived from an EMBL/GenBank/DDBJ whole genome shotgun (WGS) entry which is preliminary data.</text>
</comment>
<comment type="similarity">
    <text evidence="1">Belongs to the cytochrome P450 family.</text>
</comment>
<evidence type="ECO:0000256" key="5">
    <source>
        <dbReference type="ARBA" id="ARBA00023004"/>
    </source>
</evidence>
<organism evidence="7 8">
    <name type="scientific">Jimgerdemannia flammicorona</name>
    <dbReference type="NCBI Taxonomy" id="994334"/>
    <lineage>
        <taxon>Eukaryota</taxon>
        <taxon>Fungi</taxon>
        <taxon>Fungi incertae sedis</taxon>
        <taxon>Mucoromycota</taxon>
        <taxon>Mucoromycotina</taxon>
        <taxon>Endogonomycetes</taxon>
        <taxon>Endogonales</taxon>
        <taxon>Endogonaceae</taxon>
        <taxon>Jimgerdemannia</taxon>
    </lineage>
</organism>
<dbReference type="Pfam" id="PF00067">
    <property type="entry name" value="p450"/>
    <property type="match status" value="1"/>
</dbReference>
<dbReference type="Gene3D" id="1.10.630.10">
    <property type="entry name" value="Cytochrome P450"/>
    <property type="match status" value="1"/>
</dbReference>
<dbReference type="AlphaFoldDB" id="A0A433QWJ0"/>
<dbReference type="GO" id="GO:0005506">
    <property type="term" value="F:iron ion binding"/>
    <property type="evidence" value="ECO:0007669"/>
    <property type="project" value="InterPro"/>
</dbReference>
<keyword evidence="5" id="KW-0408">Iron</keyword>
<accession>A0A433QWJ0</accession>
<dbReference type="Proteomes" id="UP000274822">
    <property type="component" value="Unassembled WGS sequence"/>
</dbReference>
<evidence type="ECO:0000313" key="8">
    <source>
        <dbReference type="Proteomes" id="UP000274822"/>
    </source>
</evidence>
<keyword evidence="6" id="KW-0503">Monooxygenase</keyword>
<dbReference type="GO" id="GO:0004497">
    <property type="term" value="F:monooxygenase activity"/>
    <property type="evidence" value="ECO:0007669"/>
    <property type="project" value="UniProtKB-KW"/>
</dbReference>
<name>A0A433QWJ0_9FUNG</name>
<keyword evidence="2" id="KW-0349">Heme</keyword>
<dbReference type="EMBL" id="RBNJ01000733">
    <property type="protein sequence ID" value="RUS34077.1"/>
    <property type="molecule type" value="Genomic_DNA"/>
</dbReference>
<evidence type="ECO:0000256" key="6">
    <source>
        <dbReference type="ARBA" id="ARBA00023033"/>
    </source>
</evidence>
<dbReference type="InterPro" id="IPR001128">
    <property type="entry name" value="Cyt_P450"/>
</dbReference>
<gene>
    <name evidence="7" type="ORF">BC938DRAFT_482444</name>
</gene>
<reference evidence="7 8" key="1">
    <citation type="journal article" date="2018" name="New Phytol.">
        <title>Phylogenomics of Endogonaceae and evolution of mycorrhizas within Mucoromycota.</title>
        <authorList>
            <person name="Chang Y."/>
            <person name="Desiro A."/>
            <person name="Na H."/>
            <person name="Sandor L."/>
            <person name="Lipzen A."/>
            <person name="Clum A."/>
            <person name="Barry K."/>
            <person name="Grigoriev I.V."/>
            <person name="Martin F.M."/>
            <person name="Stajich J.E."/>
            <person name="Smith M.E."/>
            <person name="Bonito G."/>
            <person name="Spatafora J.W."/>
        </authorList>
    </citation>
    <scope>NUCLEOTIDE SEQUENCE [LARGE SCALE GENOMIC DNA]</scope>
    <source>
        <strain evidence="7 8">AD002</strain>
    </source>
</reference>
<proteinExistence type="inferred from homology"/>
<evidence type="ECO:0000256" key="1">
    <source>
        <dbReference type="ARBA" id="ARBA00010617"/>
    </source>
</evidence>
<protein>
    <submittedName>
        <fullName evidence="7">Cytochrome P450</fullName>
    </submittedName>
</protein>
<evidence type="ECO:0000256" key="3">
    <source>
        <dbReference type="ARBA" id="ARBA00022723"/>
    </source>
</evidence>
<dbReference type="SUPFAM" id="SSF48264">
    <property type="entry name" value="Cytochrome P450"/>
    <property type="match status" value="1"/>
</dbReference>
<evidence type="ECO:0000256" key="2">
    <source>
        <dbReference type="ARBA" id="ARBA00022617"/>
    </source>
</evidence>
<sequence length="411" mass="47358">MSLLPLEYAVPVFTAVLASYVGSKIYGIFRVPNGIRNVPAIPLFTTLGYMLKGTPYDVREERTINAILTKEGLVRKWKRGLWIVYVAEPDLAKQILTQIDIFPKALGNMDIFRRNKEAVFARFLGGHTIVSSNGEVTIHLRHIHRANPKPSVPDHLLVHQLWKRHRMFANRAFNPPVDTKFIGDFAIKMFATIQRNGSLIEFRNLSQRVTLDVMVPFINAVGRIEYRKLSVYFPNCWHQALEDQFSKYADAYNCIMEGVADPLFMIFPFLEKMTYFFPKRAKVHKALDDMDGLFYSIIEKKREEHRDKPYGSRDDMSKDTLDLMMEVEGLEKGAPLTSKELRDSMALFFMAGHDTTSSSLTTTVYYLAKHKDIQIKAREEIISFLGDEPKDIIPSLEETKNMLYLTMVIRE</sequence>
<keyword evidence="8" id="KW-1185">Reference proteome</keyword>
<dbReference type="GO" id="GO:0020037">
    <property type="term" value="F:heme binding"/>
    <property type="evidence" value="ECO:0007669"/>
    <property type="project" value="InterPro"/>
</dbReference>